<dbReference type="PANTHER" id="PTHR13754">
    <property type="entry name" value="METALLO-BETA-LACTAMASE SUPERFAMILY PROTEIN"/>
    <property type="match status" value="1"/>
</dbReference>
<dbReference type="CDD" id="cd07713">
    <property type="entry name" value="DHPS-like_MBL-fold"/>
    <property type="match status" value="1"/>
</dbReference>
<evidence type="ECO:0008006" key="3">
    <source>
        <dbReference type="Google" id="ProtNLM"/>
    </source>
</evidence>
<evidence type="ECO:0000313" key="2">
    <source>
        <dbReference type="Proteomes" id="UP000054302"/>
    </source>
</evidence>
<gene>
    <name evidence="1" type="ORF">PV10_02258</name>
</gene>
<accession>A0A0D1WYG7</accession>
<dbReference type="GeneID" id="27320103"/>
<keyword evidence="2" id="KW-1185">Reference proteome</keyword>
<dbReference type="Proteomes" id="UP000054302">
    <property type="component" value="Unassembled WGS sequence"/>
</dbReference>
<dbReference type="OMA" id="CSGWRAK"/>
<dbReference type="EMBL" id="KN847521">
    <property type="protein sequence ID" value="KIV94495.1"/>
    <property type="molecule type" value="Genomic_DNA"/>
</dbReference>
<dbReference type="OrthoDB" id="1470350at2759"/>
<dbReference type="SUPFAM" id="SSF56281">
    <property type="entry name" value="Metallo-hydrolase/oxidoreductase"/>
    <property type="match status" value="1"/>
</dbReference>
<proteinExistence type="predicted"/>
<name>A0A0D1WYG7_EXOME</name>
<protein>
    <recommendedName>
        <fullName evidence="3">Metallo-beta-lactamase domain-containing protein</fullName>
    </recommendedName>
</protein>
<dbReference type="GO" id="GO:0016740">
    <property type="term" value="F:transferase activity"/>
    <property type="evidence" value="ECO:0007669"/>
    <property type="project" value="TreeGrafter"/>
</dbReference>
<dbReference type="InterPro" id="IPR041712">
    <property type="entry name" value="DHPS-like_MBL-fold"/>
</dbReference>
<sequence>MASLIELDSLEVQVLVDNEVDPISTYEHPGIAVSGQLRDVGLKTPLDESSRGGAKLEIRLDNVCCGAHGLSLMITGVKDSQRRTVLFDTAPEELIWELNVNRLRADIASIEWVQLSHWHRDHSGGMLKAISMIQKAKSSKEGLTVDLHPDRPTYRGIATPNGIVSLERDPTWEEIEATGAKVEKHSQTHAILDGHFLVSGEIPRVTAYEPGVLRGVKYDDKTHTWEKDELILDERFLMCKVKGYVFALSNKGLVVFTGCSHAGVVNVVKHALSLAGEATPLYAVVGGYHLVGPNEAFIKETVQDLKALNPQILMPGHCSGWRAKHEIANVLPGRLAPSTVGTKFVF</sequence>
<dbReference type="PANTHER" id="PTHR13754:SF13">
    <property type="entry name" value="METALLO-BETA-LACTAMASE SUPERFAMILY PROTEIN (AFU_ORTHOLOGUE AFUA_3G07630)"/>
    <property type="match status" value="1"/>
</dbReference>
<evidence type="ECO:0000313" key="1">
    <source>
        <dbReference type="EMBL" id="KIV94495.1"/>
    </source>
</evidence>
<organism evidence="1 2">
    <name type="scientific">Exophiala mesophila</name>
    <name type="common">Black yeast-like fungus</name>
    <dbReference type="NCBI Taxonomy" id="212818"/>
    <lineage>
        <taxon>Eukaryota</taxon>
        <taxon>Fungi</taxon>
        <taxon>Dikarya</taxon>
        <taxon>Ascomycota</taxon>
        <taxon>Pezizomycotina</taxon>
        <taxon>Eurotiomycetes</taxon>
        <taxon>Chaetothyriomycetidae</taxon>
        <taxon>Chaetothyriales</taxon>
        <taxon>Herpotrichiellaceae</taxon>
        <taxon>Exophiala</taxon>
    </lineage>
</organism>
<dbReference type="Gene3D" id="3.60.15.10">
    <property type="entry name" value="Ribonuclease Z/Hydroxyacylglutathione hydrolase-like"/>
    <property type="match status" value="1"/>
</dbReference>
<dbReference type="HOGENOM" id="CLU_036012_2_0_1"/>
<dbReference type="AlphaFoldDB" id="A0A0D1WYG7"/>
<dbReference type="InterPro" id="IPR036866">
    <property type="entry name" value="RibonucZ/Hydroxyglut_hydro"/>
</dbReference>
<dbReference type="VEuPathDB" id="FungiDB:PV10_02258"/>
<dbReference type="STRING" id="212818.A0A0D1WYG7"/>
<dbReference type="RefSeq" id="XP_016226069.1">
    <property type="nucleotide sequence ID" value="XM_016366551.1"/>
</dbReference>
<reference evidence="1 2" key="1">
    <citation type="submission" date="2015-01" db="EMBL/GenBank/DDBJ databases">
        <title>The Genome Sequence of Exophiala mesophila CBS40295.</title>
        <authorList>
            <consortium name="The Broad Institute Genomics Platform"/>
            <person name="Cuomo C."/>
            <person name="de Hoog S."/>
            <person name="Gorbushina A."/>
            <person name="Stielow B."/>
            <person name="Teixiera M."/>
            <person name="Abouelleil A."/>
            <person name="Chapman S.B."/>
            <person name="Priest M."/>
            <person name="Young S.K."/>
            <person name="Wortman J."/>
            <person name="Nusbaum C."/>
            <person name="Birren B."/>
        </authorList>
    </citation>
    <scope>NUCLEOTIDE SEQUENCE [LARGE SCALE GENOMIC DNA]</scope>
    <source>
        <strain evidence="1 2">CBS 40295</strain>
    </source>
</reference>
<dbReference type="InterPro" id="IPR052926">
    <property type="entry name" value="Metallo-beta-lactamase_dom"/>
</dbReference>